<sequence>MARDSRFDGRFLVGVRSTGIYCRPICRVKAPLEKNVSYFSCAAQAELQGLRPCLRCRPELAPPAHDWRVHQPKLQRAMALLCSQQITGVVALADACFLSERQLRRLFQQHLGVSPLQALSTHRLLQAKQLLTDTRLPITDIAYAAGFSSIRRFNDAFAAAYRLSPSRFRKDQGAAMPAATIQLRLCYRPPLDFSALLPFFAHRAINGLEEVRDGIYRRRLGPEQAFTVQQGEGDALLLTLEGIEPGRYAELQQRVRRMWDLDADLTQIHQTLDQEPILRAISAQWPGLRLPSYWDGWETLLRAIVGQQISVAGAITILGRLVTRHEAMGGFGLPTPEALARMDLTAIGMPGARVRTLHAAAQMAMETPLDGWPDPQATAQKLAQVKGIGPWTVAYWCLRSGADPDSFPANDMVLLKAARQLGLAQDAKALTQRAQPWAPWRGYAASLLWQSTMTEQEQRKP</sequence>
<dbReference type="CDD" id="cd00056">
    <property type="entry name" value="ENDO3c"/>
    <property type="match status" value="1"/>
</dbReference>
<evidence type="ECO:0000256" key="2">
    <source>
        <dbReference type="ARBA" id="ARBA00001947"/>
    </source>
</evidence>
<evidence type="ECO:0000313" key="16">
    <source>
        <dbReference type="Proteomes" id="UP001499988"/>
    </source>
</evidence>
<name>A0ABP9EJT0_9GAMM</name>
<gene>
    <name evidence="15" type="ORF">GCM10023333_10920</name>
</gene>
<keyword evidence="6" id="KW-0479">Metal-binding</keyword>
<evidence type="ECO:0000256" key="9">
    <source>
        <dbReference type="ARBA" id="ARBA00023015"/>
    </source>
</evidence>
<dbReference type="Gene3D" id="1.10.10.60">
    <property type="entry name" value="Homeodomain-like"/>
    <property type="match status" value="2"/>
</dbReference>
<evidence type="ECO:0000256" key="12">
    <source>
        <dbReference type="ARBA" id="ARBA00023163"/>
    </source>
</evidence>
<accession>A0ABP9EJT0</accession>
<dbReference type="Proteomes" id="UP001499988">
    <property type="component" value="Unassembled WGS sequence"/>
</dbReference>
<dbReference type="InterPro" id="IPR018062">
    <property type="entry name" value="HTH_AraC-typ_CS"/>
</dbReference>
<protein>
    <recommendedName>
        <fullName evidence="3">DNA-3-methyladenine glycosylase II</fullName>
        <ecNumber evidence="3">3.2.2.21</ecNumber>
    </recommendedName>
</protein>
<dbReference type="SMART" id="SM00478">
    <property type="entry name" value="ENDO3c"/>
    <property type="match status" value="1"/>
</dbReference>
<organism evidence="15 16">
    <name type="scientific">Ferrimonas pelagia</name>
    <dbReference type="NCBI Taxonomy" id="1177826"/>
    <lineage>
        <taxon>Bacteria</taxon>
        <taxon>Pseudomonadati</taxon>
        <taxon>Pseudomonadota</taxon>
        <taxon>Gammaproteobacteria</taxon>
        <taxon>Alteromonadales</taxon>
        <taxon>Ferrimonadaceae</taxon>
        <taxon>Ferrimonas</taxon>
    </lineage>
</organism>
<dbReference type="InterPro" id="IPR018060">
    <property type="entry name" value="HTH_AraC"/>
</dbReference>
<dbReference type="PANTHER" id="PTHR43003:SF13">
    <property type="entry name" value="DNA-3-METHYLADENINE GLYCOSYLASE 2"/>
    <property type="match status" value="1"/>
</dbReference>
<keyword evidence="13" id="KW-0234">DNA repair</keyword>
<evidence type="ECO:0000256" key="13">
    <source>
        <dbReference type="ARBA" id="ARBA00023204"/>
    </source>
</evidence>
<proteinExistence type="predicted"/>
<keyword evidence="16" id="KW-1185">Reference proteome</keyword>
<dbReference type="SUPFAM" id="SSF48150">
    <property type="entry name" value="DNA-glycosylase"/>
    <property type="match status" value="1"/>
</dbReference>
<comment type="cofactor">
    <cofactor evidence="2">
        <name>Zn(2+)</name>
        <dbReference type="ChEBI" id="CHEBI:29105"/>
    </cofactor>
</comment>
<keyword evidence="10" id="KW-0238">DNA-binding</keyword>
<keyword evidence="11" id="KW-0010">Activator</keyword>
<feature type="domain" description="HTH araC/xylS-type" evidence="14">
    <location>
        <begin position="92"/>
        <end position="171"/>
    </location>
</feature>
<keyword evidence="12" id="KW-0804">Transcription</keyword>
<keyword evidence="4" id="KW-0489">Methyltransferase</keyword>
<keyword evidence="8" id="KW-0862">Zinc</keyword>
<dbReference type="Gene3D" id="1.10.1670.10">
    <property type="entry name" value="Helix-hairpin-Helix base-excision DNA repair enzymes (C-terminal)"/>
    <property type="match status" value="1"/>
</dbReference>
<evidence type="ECO:0000256" key="6">
    <source>
        <dbReference type="ARBA" id="ARBA00022723"/>
    </source>
</evidence>
<keyword evidence="5" id="KW-0808">Transferase</keyword>
<dbReference type="InterPro" id="IPR035451">
    <property type="entry name" value="Ada-like_dom_sf"/>
</dbReference>
<dbReference type="Pfam" id="PF12833">
    <property type="entry name" value="HTH_18"/>
    <property type="match status" value="1"/>
</dbReference>
<dbReference type="Gene3D" id="3.30.310.20">
    <property type="entry name" value="DNA-3-methyladenine glycosylase AlkA, N-terminal domain"/>
    <property type="match status" value="1"/>
</dbReference>
<dbReference type="InterPro" id="IPR010316">
    <property type="entry name" value="AlkA_N"/>
</dbReference>
<dbReference type="Pfam" id="PF02805">
    <property type="entry name" value="Ada_Zn_binding"/>
    <property type="match status" value="1"/>
</dbReference>
<evidence type="ECO:0000256" key="8">
    <source>
        <dbReference type="ARBA" id="ARBA00022833"/>
    </source>
</evidence>
<keyword evidence="7" id="KW-0227">DNA damage</keyword>
<dbReference type="SUPFAM" id="SSF57884">
    <property type="entry name" value="Ada DNA repair protein, N-terminal domain (N-Ada 10)"/>
    <property type="match status" value="1"/>
</dbReference>
<dbReference type="InterPro" id="IPR004026">
    <property type="entry name" value="Ada_DNA_repair_Zn-bd"/>
</dbReference>
<dbReference type="InterPro" id="IPR023170">
    <property type="entry name" value="HhH_base_excis_C"/>
</dbReference>
<dbReference type="InterPro" id="IPR009057">
    <property type="entry name" value="Homeodomain-like_sf"/>
</dbReference>
<dbReference type="InterPro" id="IPR011257">
    <property type="entry name" value="DNA_glycosylase"/>
</dbReference>
<evidence type="ECO:0000256" key="4">
    <source>
        <dbReference type="ARBA" id="ARBA00022603"/>
    </source>
</evidence>
<evidence type="ECO:0000259" key="14">
    <source>
        <dbReference type="PROSITE" id="PS01124"/>
    </source>
</evidence>
<reference evidence="16" key="1">
    <citation type="journal article" date="2019" name="Int. J. Syst. Evol. Microbiol.">
        <title>The Global Catalogue of Microorganisms (GCM) 10K type strain sequencing project: providing services to taxonomists for standard genome sequencing and annotation.</title>
        <authorList>
            <consortium name="The Broad Institute Genomics Platform"/>
            <consortium name="The Broad Institute Genome Sequencing Center for Infectious Disease"/>
            <person name="Wu L."/>
            <person name="Ma J."/>
        </authorList>
    </citation>
    <scope>NUCLEOTIDE SEQUENCE [LARGE SCALE GENOMIC DNA]</scope>
    <source>
        <strain evidence="16">JCM 18401</strain>
    </source>
</reference>
<evidence type="ECO:0000256" key="10">
    <source>
        <dbReference type="ARBA" id="ARBA00023125"/>
    </source>
</evidence>
<keyword evidence="9" id="KW-0805">Transcription regulation</keyword>
<dbReference type="EMBL" id="BAABJZ010000014">
    <property type="protein sequence ID" value="GAA4878954.1"/>
    <property type="molecule type" value="Genomic_DNA"/>
</dbReference>
<dbReference type="PROSITE" id="PS00041">
    <property type="entry name" value="HTH_ARAC_FAMILY_1"/>
    <property type="match status" value="1"/>
</dbReference>
<dbReference type="SUPFAM" id="SSF46689">
    <property type="entry name" value="Homeodomain-like"/>
    <property type="match status" value="1"/>
</dbReference>
<dbReference type="Pfam" id="PF00730">
    <property type="entry name" value="HhH-GPD"/>
    <property type="match status" value="1"/>
</dbReference>
<evidence type="ECO:0000256" key="3">
    <source>
        <dbReference type="ARBA" id="ARBA00012000"/>
    </source>
</evidence>
<evidence type="ECO:0000256" key="5">
    <source>
        <dbReference type="ARBA" id="ARBA00022679"/>
    </source>
</evidence>
<dbReference type="Pfam" id="PF06029">
    <property type="entry name" value="AlkA_N"/>
    <property type="match status" value="1"/>
</dbReference>
<dbReference type="InterPro" id="IPR037046">
    <property type="entry name" value="AlkA_N_sf"/>
</dbReference>
<comment type="catalytic activity">
    <reaction evidence="1">
        <text>Hydrolysis of alkylated DNA, releasing 3-methyladenine, 3-methylguanine, 7-methylguanine and 7-methyladenine.</text>
        <dbReference type="EC" id="3.2.2.21"/>
    </reaction>
</comment>
<dbReference type="PROSITE" id="PS01124">
    <property type="entry name" value="HTH_ARAC_FAMILY_2"/>
    <property type="match status" value="1"/>
</dbReference>
<dbReference type="SMART" id="SM01009">
    <property type="entry name" value="AlkA_N"/>
    <property type="match status" value="1"/>
</dbReference>
<dbReference type="InterPro" id="IPR051912">
    <property type="entry name" value="Alkylbase_DNA_Glycosylase/TA"/>
</dbReference>
<dbReference type="SUPFAM" id="SSF55945">
    <property type="entry name" value="TATA-box binding protein-like"/>
    <property type="match status" value="1"/>
</dbReference>
<comment type="caution">
    <text evidence="15">The sequence shown here is derived from an EMBL/GenBank/DDBJ whole genome shotgun (WGS) entry which is preliminary data.</text>
</comment>
<evidence type="ECO:0000313" key="15">
    <source>
        <dbReference type="EMBL" id="GAA4878954.1"/>
    </source>
</evidence>
<dbReference type="SMART" id="SM00342">
    <property type="entry name" value="HTH_ARAC"/>
    <property type="match status" value="1"/>
</dbReference>
<evidence type="ECO:0000256" key="7">
    <source>
        <dbReference type="ARBA" id="ARBA00022763"/>
    </source>
</evidence>
<dbReference type="InterPro" id="IPR003265">
    <property type="entry name" value="HhH-GPD_domain"/>
</dbReference>
<dbReference type="EC" id="3.2.2.21" evidence="3"/>
<evidence type="ECO:0000256" key="11">
    <source>
        <dbReference type="ARBA" id="ARBA00023159"/>
    </source>
</evidence>
<dbReference type="PANTHER" id="PTHR43003">
    <property type="entry name" value="DNA-3-METHYLADENINE GLYCOSYLASE"/>
    <property type="match status" value="1"/>
</dbReference>
<evidence type="ECO:0000256" key="1">
    <source>
        <dbReference type="ARBA" id="ARBA00000086"/>
    </source>
</evidence>
<dbReference type="Gene3D" id="3.40.10.10">
    <property type="entry name" value="DNA Methylphosphotriester Repair Domain"/>
    <property type="match status" value="1"/>
</dbReference>
<dbReference type="Gene3D" id="1.10.340.30">
    <property type="entry name" value="Hypothetical protein, domain 2"/>
    <property type="match status" value="1"/>
</dbReference>